<keyword evidence="5 9" id="KW-1133">Transmembrane helix</keyword>
<dbReference type="RefSeq" id="WP_380026275.1">
    <property type="nucleotide sequence ID" value="NZ_JBHSHC010000099.1"/>
</dbReference>
<keyword evidence="6 7" id="KW-0472">Membrane</keyword>
<dbReference type="Proteomes" id="UP001596002">
    <property type="component" value="Unassembled WGS sequence"/>
</dbReference>
<dbReference type="InterPro" id="IPR036737">
    <property type="entry name" value="OmpA-like_sf"/>
</dbReference>
<keyword evidence="11" id="KW-0966">Cell projection</keyword>
<feature type="transmembrane region" description="Helical" evidence="9">
    <location>
        <begin position="20"/>
        <end position="39"/>
    </location>
</feature>
<dbReference type="SUPFAM" id="SSF103088">
    <property type="entry name" value="OmpA-like"/>
    <property type="match status" value="1"/>
</dbReference>
<evidence type="ECO:0000256" key="5">
    <source>
        <dbReference type="ARBA" id="ARBA00022989"/>
    </source>
</evidence>
<accession>A0ABV9Q293</accession>
<dbReference type="PANTHER" id="PTHR30329:SF21">
    <property type="entry name" value="LIPOPROTEIN YIAD-RELATED"/>
    <property type="match status" value="1"/>
</dbReference>
<feature type="domain" description="OmpA-like" evidence="10">
    <location>
        <begin position="128"/>
        <end position="248"/>
    </location>
</feature>
<dbReference type="InterPro" id="IPR050330">
    <property type="entry name" value="Bact_OuterMem_StrucFunc"/>
</dbReference>
<gene>
    <name evidence="11" type="ORF">ACFO8Q_13285</name>
</gene>
<evidence type="ECO:0000256" key="6">
    <source>
        <dbReference type="ARBA" id="ARBA00023136"/>
    </source>
</evidence>
<dbReference type="CDD" id="cd07185">
    <property type="entry name" value="OmpA_C-like"/>
    <property type="match status" value="1"/>
</dbReference>
<proteinExistence type="inferred from homology"/>
<dbReference type="Pfam" id="PF00691">
    <property type="entry name" value="OmpA"/>
    <property type="match status" value="1"/>
</dbReference>
<organism evidence="11 12">
    <name type="scientific">Effusibacillus consociatus</name>
    <dbReference type="NCBI Taxonomy" id="1117041"/>
    <lineage>
        <taxon>Bacteria</taxon>
        <taxon>Bacillati</taxon>
        <taxon>Bacillota</taxon>
        <taxon>Bacilli</taxon>
        <taxon>Bacillales</taxon>
        <taxon>Alicyclobacillaceae</taxon>
        <taxon>Effusibacillus</taxon>
    </lineage>
</organism>
<evidence type="ECO:0000256" key="7">
    <source>
        <dbReference type="PROSITE-ProRule" id="PRU00473"/>
    </source>
</evidence>
<reference evidence="12" key="1">
    <citation type="journal article" date="2019" name="Int. J. Syst. Evol. Microbiol.">
        <title>The Global Catalogue of Microorganisms (GCM) 10K type strain sequencing project: providing services to taxonomists for standard genome sequencing and annotation.</title>
        <authorList>
            <consortium name="The Broad Institute Genomics Platform"/>
            <consortium name="The Broad Institute Genome Sequencing Center for Infectious Disease"/>
            <person name="Wu L."/>
            <person name="Ma J."/>
        </authorList>
    </citation>
    <scope>NUCLEOTIDE SEQUENCE [LARGE SCALE GENOMIC DNA]</scope>
    <source>
        <strain evidence="12">WYCCWR 12678</strain>
    </source>
</reference>
<dbReference type="EMBL" id="JBHSHC010000099">
    <property type="protein sequence ID" value="MFC4768321.1"/>
    <property type="molecule type" value="Genomic_DNA"/>
</dbReference>
<dbReference type="PROSITE" id="PS51123">
    <property type="entry name" value="OMPA_2"/>
    <property type="match status" value="1"/>
</dbReference>
<dbReference type="Gene3D" id="3.30.1330.60">
    <property type="entry name" value="OmpA-like domain"/>
    <property type="match status" value="1"/>
</dbReference>
<keyword evidence="11" id="KW-0282">Flagellum</keyword>
<keyword evidence="12" id="KW-1185">Reference proteome</keyword>
<comment type="caution">
    <text evidence="11">The sequence shown here is derived from an EMBL/GenBank/DDBJ whole genome shotgun (WGS) entry which is preliminary data.</text>
</comment>
<keyword evidence="8" id="KW-0175">Coiled coil</keyword>
<comment type="similarity">
    <text evidence="2">Belongs to the MotB family.</text>
</comment>
<evidence type="ECO:0000313" key="12">
    <source>
        <dbReference type="Proteomes" id="UP001596002"/>
    </source>
</evidence>
<name>A0ABV9Q293_9BACL</name>
<dbReference type="InterPro" id="IPR025713">
    <property type="entry name" value="MotB-like_N_dom"/>
</dbReference>
<dbReference type="InterPro" id="IPR006665">
    <property type="entry name" value="OmpA-like"/>
</dbReference>
<protein>
    <submittedName>
        <fullName evidence="11">Flagellar motor protein MotB</fullName>
    </submittedName>
</protein>
<evidence type="ECO:0000256" key="2">
    <source>
        <dbReference type="ARBA" id="ARBA00008914"/>
    </source>
</evidence>
<sequence length="250" mass="28202">MSRRRNNHGGAHENHERWLLTYADLITLLMIFFVVLYSMSKIDITKYEQLAVSLNQSFYNGSTGVMQTKFERPNGEPNESGKSIDKEILEASKKMAEENQRLKNAEEKLQQHIRQNGLSDKILVELNTKGVQITLRDVALYDTGSAALKPDAEKILGGLAPFLKELPNKISIEGHTDNIPIRNSQFRSNFDLSAERALNVLYYFQSQEVKPELMSATGYGEYVPVTGNDTPEGRAANRRVNVIILRNTGN</sequence>
<evidence type="ECO:0000313" key="11">
    <source>
        <dbReference type="EMBL" id="MFC4768321.1"/>
    </source>
</evidence>
<comment type="subcellular location">
    <subcellularLocation>
        <location evidence="1">Cell membrane</location>
        <topology evidence="1">Single-pass membrane protein</topology>
    </subcellularLocation>
</comment>
<keyword evidence="4 9" id="KW-0812">Transmembrane</keyword>
<keyword evidence="3" id="KW-1003">Cell membrane</keyword>
<keyword evidence="11" id="KW-0969">Cilium</keyword>
<evidence type="ECO:0000256" key="9">
    <source>
        <dbReference type="SAM" id="Phobius"/>
    </source>
</evidence>
<evidence type="ECO:0000256" key="4">
    <source>
        <dbReference type="ARBA" id="ARBA00022692"/>
    </source>
</evidence>
<evidence type="ECO:0000256" key="3">
    <source>
        <dbReference type="ARBA" id="ARBA00022475"/>
    </source>
</evidence>
<evidence type="ECO:0000259" key="10">
    <source>
        <dbReference type="PROSITE" id="PS51123"/>
    </source>
</evidence>
<dbReference type="Pfam" id="PF13677">
    <property type="entry name" value="MotB_plug"/>
    <property type="match status" value="1"/>
</dbReference>
<evidence type="ECO:0000256" key="8">
    <source>
        <dbReference type="SAM" id="Coils"/>
    </source>
</evidence>
<dbReference type="PANTHER" id="PTHR30329">
    <property type="entry name" value="STATOR ELEMENT OF FLAGELLAR MOTOR COMPLEX"/>
    <property type="match status" value="1"/>
</dbReference>
<evidence type="ECO:0000256" key="1">
    <source>
        <dbReference type="ARBA" id="ARBA00004162"/>
    </source>
</evidence>
<feature type="coiled-coil region" evidence="8">
    <location>
        <begin position="88"/>
        <end position="115"/>
    </location>
</feature>